<accession>A0A3L9ZZ79</accession>
<comment type="caution">
    <text evidence="3">The sequence shown here is derived from an EMBL/GenBank/DDBJ whole genome shotgun (WGS) entry which is preliminary data.</text>
</comment>
<dbReference type="InterPro" id="IPR019734">
    <property type="entry name" value="TPR_rpt"/>
</dbReference>
<feature type="coiled-coil region" evidence="1">
    <location>
        <begin position="154"/>
        <end position="206"/>
    </location>
</feature>
<dbReference type="Proteomes" id="UP000267187">
    <property type="component" value="Unassembled WGS sequence"/>
</dbReference>
<keyword evidence="2" id="KW-0732">Signal</keyword>
<organism evidence="3 4">
    <name type="scientific">Umboniibacter marinipuniceus</name>
    <dbReference type="NCBI Taxonomy" id="569599"/>
    <lineage>
        <taxon>Bacteria</taxon>
        <taxon>Pseudomonadati</taxon>
        <taxon>Pseudomonadota</taxon>
        <taxon>Gammaproteobacteria</taxon>
        <taxon>Cellvibrionales</taxon>
        <taxon>Cellvibrionaceae</taxon>
        <taxon>Umboniibacter</taxon>
    </lineage>
</organism>
<dbReference type="EMBL" id="REFJ01000007">
    <property type="protein sequence ID" value="RMA77657.1"/>
    <property type="molecule type" value="Genomic_DNA"/>
</dbReference>
<dbReference type="Gene3D" id="1.25.40.10">
    <property type="entry name" value="Tetratricopeptide repeat domain"/>
    <property type="match status" value="1"/>
</dbReference>
<evidence type="ECO:0000313" key="3">
    <source>
        <dbReference type="EMBL" id="RMA77657.1"/>
    </source>
</evidence>
<dbReference type="AlphaFoldDB" id="A0A3L9ZZ79"/>
<dbReference type="InterPro" id="IPR011990">
    <property type="entry name" value="TPR-like_helical_dom_sf"/>
</dbReference>
<dbReference type="SMART" id="SM00028">
    <property type="entry name" value="TPR"/>
    <property type="match status" value="2"/>
</dbReference>
<reference evidence="3 4" key="1">
    <citation type="submission" date="2018-10" db="EMBL/GenBank/DDBJ databases">
        <title>Genomic Encyclopedia of Type Strains, Phase IV (KMG-IV): sequencing the most valuable type-strain genomes for metagenomic binning, comparative biology and taxonomic classification.</title>
        <authorList>
            <person name="Goeker M."/>
        </authorList>
    </citation>
    <scope>NUCLEOTIDE SEQUENCE [LARGE SCALE GENOMIC DNA]</scope>
    <source>
        <strain evidence="3 4">DSM 25080</strain>
    </source>
</reference>
<evidence type="ECO:0000256" key="2">
    <source>
        <dbReference type="SAM" id="SignalP"/>
    </source>
</evidence>
<gene>
    <name evidence="3" type="ORF">DFR27_2477</name>
</gene>
<dbReference type="RefSeq" id="WP_211327637.1">
    <property type="nucleotide sequence ID" value="NZ_REFJ01000007.1"/>
</dbReference>
<keyword evidence="4" id="KW-1185">Reference proteome</keyword>
<proteinExistence type="predicted"/>
<protein>
    <submittedName>
        <fullName evidence="3">Uncharacterized protein</fullName>
    </submittedName>
</protein>
<dbReference type="SUPFAM" id="SSF48452">
    <property type="entry name" value="TPR-like"/>
    <property type="match status" value="1"/>
</dbReference>
<dbReference type="NCBIfam" id="NF047558">
    <property type="entry name" value="TPR_END_plus"/>
    <property type="match status" value="1"/>
</dbReference>
<feature type="signal peptide" evidence="2">
    <location>
        <begin position="1"/>
        <end position="21"/>
    </location>
</feature>
<sequence length="341" mass="38800">MKNCLLILSICLLGSTGFVFANQDEPEATASEQDQVTQEQQARAAALAETEFAEPLYKPFIERYVLDELRALRVEMLNNRVEISQQVAANRVEANDKSIAYTAETMTIFFYIMAGGTALMALVGWNSLRDVRAQVEGLVNSRVDKITAEYERRLAEVEDGVKRRSNQLADLTAEFEQRMEEVDLRLKKRSEQIMEAQEDISRTNELHALWLRAGLEIGIQARIDLYDQILKIKPDDIEAITYKADLVLENGDSEWALSLCNQAIDFDQEYAYAYWQRACANSTLGRIKEALRDLHIALEKSPRLMSELETEDAFESLRESEAYHALINELTEEVLSEDKGA</sequence>
<evidence type="ECO:0000256" key="1">
    <source>
        <dbReference type="SAM" id="Coils"/>
    </source>
</evidence>
<name>A0A3L9ZZ79_9GAMM</name>
<keyword evidence="1" id="KW-0175">Coiled coil</keyword>
<evidence type="ECO:0000313" key="4">
    <source>
        <dbReference type="Proteomes" id="UP000267187"/>
    </source>
</evidence>
<feature type="chain" id="PRO_5018330965" evidence="2">
    <location>
        <begin position="22"/>
        <end position="341"/>
    </location>
</feature>